<dbReference type="AlphaFoldDB" id="D2R3A3"/>
<dbReference type="OrthoDB" id="9855657at2"/>
<dbReference type="HOGENOM" id="CLU_1473903_0_0_0"/>
<evidence type="ECO:0000313" key="2">
    <source>
        <dbReference type="EMBL" id="ADB15134.1"/>
    </source>
</evidence>
<gene>
    <name evidence="2" type="ordered locus">Psta_0446</name>
</gene>
<accession>D2R3A3</accession>
<protein>
    <submittedName>
        <fullName evidence="2">Uncharacterized protein</fullName>
    </submittedName>
</protein>
<dbReference type="KEGG" id="psl:Psta_0446"/>
<keyword evidence="1" id="KW-0175">Coiled coil</keyword>
<proteinExistence type="predicted"/>
<feature type="coiled-coil region" evidence="1">
    <location>
        <begin position="85"/>
        <end position="112"/>
    </location>
</feature>
<evidence type="ECO:0000313" key="3">
    <source>
        <dbReference type="Proteomes" id="UP000001887"/>
    </source>
</evidence>
<name>D2R3A3_PIRSD</name>
<dbReference type="EMBL" id="CP001848">
    <property type="protein sequence ID" value="ADB15134.1"/>
    <property type="molecule type" value="Genomic_DNA"/>
</dbReference>
<organism evidence="2 3">
    <name type="scientific">Pirellula staleyi (strain ATCC 27377 / DSM 6068 / ICPB 4128)</name>
    <name type="common">Pirella staleyi</name>
    <dbReference type="NCBI Taxonomy" id="530564"/>
    <lineage>
        <taxon>Bacteria</taxon>
        <taxon>Pseudomonadati</taxon>
        <taxon>Planctomycetota</taxon>
        <taxon>Planctomycetia</taxon>
        <taxon>Pirellulales</taxon>
        <taxon>Pirellulaceae</taxon>
        <taxon>Pirellula</taxon>
    </lineage>
</organism>
<dbReference type="STRING" id="530564.Psta_0446"/>
<keyword evidence="3" id="KW-1185">Reference proteome</keyword>
<reference evidence="2 3" key="1">
    <citation type="journal article" date="2009" name="Stand. Genomic Sci.">
        <title>Complete genome sequence of Pirellula staleyi type strain (ATCC 27377).</title>
        <authorList>
            <person name="Clum A."/>
            <person name="Tindall B.J."/>
            <person name="Sikorski J."/>
            <person name="Ivanova N."/>
            <person name="Mavrommatis K."/>
            <person name="Lucas S."/>
            <person name="Glavina del Rio T."/>
            <person name="Nolan M."/>
            <person name="Chen F."/>
            <person name="Tice H."/>
            <person name="Pitluck S."/>
            <person name="Cheng J.F."/>
            <person name="Chertkov O."/>
            <person name="Brettin T."/>
            <person name="Han C."/>
            <person name="Detter J.C."/>
            <person name="Kuske C."/>
            <person name="Bruce D."/>
            <person name="Goodwin L."/>
            <person name="Ovchinikova G."/>
            <person name="Pati A."/>
            <person name="Mikhailova N."/>
            <person name="Chen A."/>
            <person name="Palaniappan K."/>
            <person name="Land M."/>
            <person name="Hauser L."/>
            <person name="Chang Y.J."/>
            <person name="Jeffries C.D."/>
            <person name="Chain P."/>
            <person name="Rohde M."/>
            <person name="Goker M."/>
            <person name="Bristow J."/>
            <person name="Eisen J.A."/>
            <person name="Markowitz V."/>
            <person name="Hugenholtz P."/>
            <person name="Kyrpides N.C."/>
            <person name="Klenk H.P."/>
            <person name="Lapidus A."/>
        </authorList>
    </citation>
    <scope>NUCLEOTIDE SEQUENCE [LARGE SCALE GENOMIC DNA]</scope>
    <source>
        <strain evidence="3">ATCC 27377 / DSM 6068 / ICPB 4128</strain>
    </source>
</reference>
<sequence>MTEQLLTTEATQLPIESPQAEGLTAEASSLPKQYSEAYRMKLAGCSMQEIADSFSVDRTTIWRWCQKVEAEAQAQIANEPVFNIIVRELARLTDLEEQARTAAENAKSDRAKAMYISEARRAAVSRQSLLLSTGIIPKVPDQIFRVTATMKPSDQQEQPVERLNREEAIAQIISRMQHSQFVT</sequence>
<evidence type="ECO:0000256" key="1">
    <source>
        <dbReference type="SAM" id="Coils"/>
    </source>
</evidence>
<dbReference type="Proteomes" id="UP000001887">
    <property type="component" value="Chromosome"/>
</dbReference>